<comment type="caution">
    <text evidence="10">The sequence shown here is derived from an EMBL/GenBank/DDBJ whole genome shotgun (WGS) entry which is preliminary data.</text>
</comment>
<evidence type="ECO:0000313" key="11">
    <source>
        <dbReference type="Proteomes" id="UP001530315"/>
    </source>
</evidence>
<keyword evidence="6" id="KW-0822">Tryptophan biosynthesis</keyword>
<dbReference type="AlphaFoldDB" id="A0ABD3PTN3"/>
<accession>A0ABD3PTN3</accession>
<dbReference type="PANTHER" id="PTHR22854">
    <property type="entry name" value="TRYPTOPHAN BIOSYNTHESIS PROTEIN"/>
    <property type="match status" value="1"/>
</dbReference>
<dbReference type="InterPro" id="IPR045186">
    <property type="entry name" value="Indole-3-glycerol_P_synth"/>
</dbReference>
<dbReference type="FunFam" id="3.20.20.70:FF:000500">
    <property type="entry name" value="Component II, glutamine amidotransferase"/>
    <property type="match status" value="1"/>
</dbReference>
<protein>
    <recommendedName>
        <fullName evidence="3">indole-3-glycerol-phosphate synthase</fullName>
        <ecNumber evidence="3">4.1.1.48</ecNumber>
    </recommendedName>
</protein>
<reference evidence="10 11" key="1">
    <citation type="submission" date="2024-10" db="EMBL/GenBank/DDBJ databases">
        <title>Updated reference genomes for cyclostephanoid diatoms.</title>
        <authorList>
            <person name="Roberts W.R."/>
            <person name="Alverson A.J."/>
        </authorList>
    </citation>
    <scope>NUCLEOTIDE SEQUENCE [LARGE SCALE GENOMIC DNA]</scope>
    <source>
        <strain evidence="10 11">AJA276-08</strain>
    </source>
</reference>
<feature type="domain" description="Indole-3-glycerol phosphate synthase" evidence="9">
    <location>
        <begin position="58"/>
        <end position="277"/>
    </location>
</feature>
<evidence type="ECO:0000256" key="5">
    <source>
        <dbReference type="ARBA" id="ARBA00022793"/>
    </source>
</evidence>
<evidence type="ECO:0000256" key="7">
    <source>
        <dbReference type="ARBA" id="ARBA00023141"/>
    </source>
</evidence>
<evidence type="ECO:0000259" key="9">
    <source>
        <dbReference type="Pfam" id="PF00218"/>
    </source>
</evidence>
<evidence type="ECO:0000256" key="4">
    <source>
        <dbReference type="ARBA" id="ARBA00022605"/>
    </source>
</evidence>
<dbReference type="Pfam" id="PF00218">
    <property type="entry name" value="IGPS"/>
    <property type="match status" value="1"/>
</dbReference>
<evidence type="ECO:0000313" key="10">
    <source>
        <dbReference type="EMBL" id="KAL3791405.1"/>
    </source>
</evidence>
<evidence type="ECO:0000256" key="1">
    <source>
        <dbReference type="ARBA" id="ARBA00001633"/>
    </source>
</evidence>
<dbReference type="InterPro" id="IPR013798">
    <property type="entry name" value="Indole-3-glycerol_P_synth_dom"/>
</dbReference>
<dbReference type="EC" id="4.1.1.48" evidence="3"/>
<gene>
    <name evidence="10" type="ORF">ACHAW5_005779</name>
</gene>
<sequence>MAMSYVQDGVKRKRLAAALRRVHDDPDNVANPNARRRSYDEVERGERLMEGGGLVESSMRRGSFVVDVKRRSGLSYPGETFARYDDAGAVAEAMVRLGADAVLVNVDYHSYGGDIAELGSAVRAVRAVNDRAAVVMKDVVVDELQLGLAKEAGADGIVLCATVLGPALENFLNLATVIGLETIVECHTYNEVRAALDALAQNIMVTNRDRITGELVADQAIKLAGMFPGSGGPIVTIAGGGITTTDQMKRLLAVGYDGVVVGRAAMGSTRAPEFIRAVRDRTLLPAEFSQWGLDEFEFDVDGNLMSEPKGGGVPSPGDADVFL</sequence>
<dbReference type="SUPFAM" id="SSF51366">
    <property type="entry name" value="Ribulose-phoshate binding barrel"/>
    <property type="match status" value="1"/>
</dbReference>
<comment type="catalytic activity">
    <reaction evidence="1">
        <text>1-(2-carboxyphenylamino)-1-deoxy-D-ribulose 5-phosphate + H(+) = (1S,2R)-1-C-(indol-3-yl)glycerol 3-phosphate + CO2 + H2O</text>
        <dbReference type="Rhea" id="RHEA:23476"/>
        <dbReference type="ChEBI" id="CHEBI:15377"/>
        <dbReference type="ChEBI" id="CHEBI:15378"/>
        <dbReference type="ChEBI" id="CHEBI:16526"/>
        <dbReference type="ChEBI" id="CHEBI:58613"/>
        <dbReference type="ChEBI" id="CHEBI:58866"/>
        <dbReference type="EC" id="4.1.1.48"/>
    </reaction>
</comment>
<evidence type="ECO:0000256" key="2">
    <source>
        <dbReference type="ARBA" id="ARBA00004696"/>
    </source>
</evidence>
<keyword evidence="11" id="KW-1185">Reference proteome</keyword>
<evidence type="ECO:0000256" key="8">
    <source>
        <dbReference type="ARBA" id="ARBA00023239"/>
    </source>
</evidence>
<dbReference type="GO" id="GO:0000162">
    <property type="term" value="P:L-tryptophan biosynthetic process"/>
    <property type="evidence" value="ECO:0007669"/>
    <property type="project" value="UniProtKB-KW"/>
</dbReference>
<dbReference type="InterPro" id="IPR013785">
    <property type="entry name" value="Aldolase_TIM"/>
</dbReference>
<keyword evidence="5" id="KW-0210">Decarboxylase</keyword>
<keyword evidence="4" id="KW-0028">Amino-acid biosynthesis</keyword>
<keyword evidence="8" id="KW-0456">Lyase</keyword>
<dbReference type="Proteomes" id="UP001530315">
    <property type="component" value="Unassembled WGS sequence"/>
</dbReference>
<dbReference type="InterPro" id="IPR011060">
    <property type="entry name" value="RibuloseP-bd_barrel"/>
</dbReference>
<evidence type="ECO:0000256" key="3">
    <source>
        <dbReference type="ARBA" id="ARBA00012362"/>
    </source>
</evidence>
<organism evidence="10 11">
    <name type="scientific">Stephanodiscus triporus</name>
    <dbReference type="NCBI Taxonomy" id="2934178"/>
    <lineage>
        <taxon>Eukaryota</taxon>
        <taxon>Sar</taxon>
        <taxon>Stramenopiles</taxon>
        <taxon>Ochrophyta</taxon>
        <taxon>Bacillariophyta</taxon>
        <taxon>Coscinodiscophyceae</taxon>
        <taxon>Thalassiosirophycidae</taxon>
        <taxon>Stephanodiscales</taxon>
        <taxon>Stephanodiscaceae</taxon>
        <taxon>Stephanodiscus</taxon>
    </lineage>
</organism>
<proteinExistence type="predicted"/>
<evidence type="ECO:0000256" key="6">
    <source>
        <dbReference type="ARBA" id="ARBA00022822"/>
    </source>
</evidence>
<keyword evidence="7" id="KW-0057">Aromatic amino acid biosynthesis</keyword>
<name>A0ABD3PTN3_9STRA</name>
<comment type="pathway">
    <text evidence="2">Amino-acid biosynthesis; L-tryptophan biosynthesis; L-tryptophan from chorismate: step 4/5.</text>
</comment>
<dbReference type="EMBL" id="JALLAZ020000593">
    <property type="protein sequence ID" value="KAL3791405.1"/>
    <property type="molecule type" value="Genomic_DNA"/>
</dbReference>
<dbReference type="GO" id="GO:0004425">
    <property type="term" value="F:indole-3-glycerol-phosphate synthase activity"/>
    <property type="evidence" value="ECO:0007669"/>
    <property type="project" value="UniProtKB-EC"/>
</dbReference>
<dbReference type="Gene3D" id="3.20.20.70">
    <property type="entry name" value="Aldolase class I"/>
    <property type="match status" value="1"/>
</dbReference>
<dbReference type="PANTHER" id="PTHR22854:SF2">
    <property type="entry name" value="INDOLE-3-GLYCEROL-PHOSPHATE SYNTHASE"/>
    <property type="match status" value="1"/>
</dbReference>